<dbReference type="InterPro" id="IPR036412">
    <property type="entry name" value="HAD-like_sf"/>
</dbReference>
<organism evidence="1 2">
    <name type="scientific">Candidatus Niyogibacteria bacterium CG10_big_fil_rev_8_21_14_0_10_46_36</name>
    <dbReference type="NCBI Taxonomy" id="1974726"/>
    <lineage>
        <taxon>Bacteria</taxon>
        <taxon>Candidatus Niyogiibacteriota</taxon>
    </lineage>
</organism>
<sequence>MILWDFGNVIAAFSVDRFLEDVASLFSVTPFEVIAFMEGPMPDSTKQFIHVIEGDSHWNTHRIFLAFCSRFGKKCEYEMFEKIFSNALREDYEHSGRFLKFSRRIHGAGYYQGLISNANAIHAKKMEYELGHLLAYISKEFRYYSWSMCLRKSESPVLFNKVFGEIESKLEIKRADMVFIDDRPENIEGCKAAGAHAIEFNIGDGLYRLEEKLARLGFSL</sequence>
<evidence type="ECO:0008006" key="3">
    <source>
        <dbReference type="Google" id="ProtNLM"/>
    </source>
</evidence>
<gene>
    <name evidence="1" type="ORF">COU47_03995</name>
</gene>
<evidence type="ECO:0000313" key="2">
    <source>
        <dbReference type="Proteomes" id="UP000231503"/>
    </source>
</evidence>
<protein>
    <recommendedName>
        <fullName evidence="3">HAD family phosphatase</fullName>
    </recommendedName>
</protein>
<evidence type="ECO:0000313" key="1">
    <source>
        <dbReference type="EMBL" id="PIR69233.1"/>
    </source>
</evidence>
<dbReference type="SUPFAM" id="SSF56784">
    <property type="entry name" value="HAD-like"/>
    <property type="match status" value="1"/>
</dbReference>
<reference evidence="2" key="1">
    <citation type="submission" date="2017-09" db="EMBL/GenBank/DDBJ databases">
        <title>Depth-based differentiation of microbial function through sediment-hosted aquifers and enrichment of novel symbionts in the deep terrestrial subsurface.</title>
        <authorList>
            <person name="Probst A.J."/>
            <person name="Ladd B."/>
            <person name="Jarett J.K."/>
            <person name="Geller-Mcgrath D.E."/>
            <person name="Sieber C.M.K."/>
            <person name="Emerson J.B."/>
            <person name="Anantharaman K."/>
            <person name="Thomas B.C."/>
            <person name="Malmstrom R."/>
            <person name="Stieglmeier M."/>
            <person name="Klingl A."/>
            <person name="Woyke T."/>
            <person name="Ryan C.M."/>
            <person name="Banfield J.F."/>
        </authorList>
    </citation>
    <scope>NUCLEOTIDE SEQUENCE [LARGE SCALE GENOMIC DNA]</scope>
</reference>
<dbReference type="AlphaFoldDB" id="A0A2H0TCG1"/>
<dbReference type="InterPro" id="IPR023198">
    <property type="entry name" value="PGP-like_dom2"/>
</dbReference>
<dbReference type="Gene3D" id="3.40.50.1000">
    <property type="entry name" value="HAD superfamily/HAD-like"/>
    <property type="match status" value="1"/>
</dbReference>
<dbReference type="Proteomes" id="UP000231503">
    <property type="component" value="Unassembled WGS sequence"/>
</dbReference>
<name>A0A2H0TCG1_9BACT</name>
<proteinExistence type="predicted"/>
<dbReference type="Gene3D" id="1.10.150.240">
    <property type="entry name" value="Putative phosphatase, domain 2"/>
    <property type="match status" value="1"/>
</dbReference>
<dbReference type="InterPro" id="IPR023214">
    <property type="entry name" value="HAD_sf"/>
</dbReference>
<accession>A0A2H0TCG1</accession>
<comment type="caution">
    <text evidence="1">The sequence shown here is derived from an EMBL/GenBank/DDBJ whole genome shotgun (WGS) entry which is preliminary data.</text>
</comment>
<dbReference type="EMBL" id="PFCO01000009">
    <property type="protein sequence ID" value="PIR69233.1"/>
    <property type="molecule type" value="Genomic_DNA"/>
</dbReference>